<comment type="caution">
    <text evidence="3">The sequence shown here is derived from an EMBL/GenBank/DDBJ whole genome shotgun (WGS) entry which is preliminary data.</text>
</comment>
<feature type="chain" id="PRO_5031066923" evidence="2">
    <location>
        <begin position="27"/>
        <end position="187"/>
    </location>
</feature>
<dbReference type="RefSeq" id="WP_184018299.1">
    <property type="nucleotide sequence ID" value="NZ_JACIJC010000003.1"/>
</dbReference>
<evidence type="ECO:0000313" key="4">
    <source>
        <dbReference type="Proteomes" id="UP000549617"/>
    </source>
</evidence>
<feature type="compositionally biased region" description="Basic and acidic residues" evidence="1">
    <location>
        <begin position="176"/>
        <end position="187"/>
    </location>
</feature>
<dbReference type="EMBL" id="JACIJC010000003">
    <property type="protein sequence ID" value="MBB5686187.1"/>
    <property type="molecule type" value="Genomic_DNA"/>
</dbReference>
<protein>
    <submittedName>
        <fullName evidence="3">Uncharacterized protein</fullName>
    </submittedName>
</protein>
<dbReference type="Proteomes" id="UP000549617">
    <property type="component" value="Unassembled WGS sequence"/>
</dbReference>
<reference evidence="3 4" key="1">
    <citation type="submission" date="2020-08" db="EMBL/GenBank/DDBJ databases">
        <title>Genomic Encyclopedia of Type Strains, Phase IV (KMG-IV): sequencing the most valuable type-strain genomes for metagenomic binning, comparative biology and taxonomic classification.</title>
        <authorList>
            <person name="Goeker M."/>
        </authorList>
    </citation>
    <scope>NUCLEOTIDE SEQUENCE [LARGE SCALE GENOMIC DNA]</scope>
    <source>
        <strain evidence="3 4">DSM 25079</strain>
    </source>
</reference>
<keyword evidence="4" id="KW-1185">Reference proteome</keyword>
<keyword evidence="2" id="KW-0732">Signal</keyword>
<proteinExistence type="predicted"/>
<name>A0A7W9AIN3_9SPHN</name>
<feature type="region of interest" description="Disordered" evidence="1">
    <location>
        <begin position="156"/>
        <end position="187"/>
    </location>
</feature>
<evidence type="ECO:0000313" key="3">
    <source>
        <dbReference type="EMBL" id="MBB5686187.1"/>
    </source>
</evidence>
<sequence>MTSYTKTPRTWLALALMLMPIAQVHAQTGAPSATTGQRAGQAARQPLEDFNIAKDEIPPKLIAIQDDPYATKGIKTCRQISDEVEALNAVLGADVDSTDEEKRKTIDTAIDVGGGLLTGLIPFRGIVREVTGANAATKRYQRALYSGISRRSFMKGMGKAKGCKPPAAPKAIVMKPAEEPKDEKAKK</sequence>
<dbReference type="AlphaFoldDB" id="A0A7W9AIN3"/>
<feature type="signal peptide" evidence="2">
    <location>
        <begin position="1"/>
        <end position="26"/>
    </location>
</feature>
<accession>A0A7W9AIN3</accession>
<evidence type="ECO:0000256" key="2">
    <source>
        <dbReference type="SAM" id="SignalP"/>
    </source>
</evidence>
<organism evidence="3 4">
    <name type="scientific">Sphingobium boeckii</name>
    <dbReference type="NCBI Taxonomy" id="1082345"/>
    <lineage>
        <taxon>Bacteria</taxon>
        <taxon>Pseudomonadati</taxon>
        <taxon>Pseudomonadota</taxon>
        <taxon>Alphaproteobacteria</taxon>
        <taxon>Sphingomonadales</taxon>
        <taxon>Sphingomonadaceae</taxon>
        <taxon>Sphingobium</taxon>
    </lineage>
</organism>
<evidence type="ECO:0000256" key="1">
    <source>
        <dbReference type="SAM" id="MobiDB-lite"/>
    </source>
</evidence>
<gene>
    <name evidence="3" type="ORF">FHS49_002203</name>
</gene>